<sequence length="198" mass="23511">MIDLFIIYLIYFQNLCLQTALREISIELNDEFDLFKLQVQQDNTVQDQNKNENHYHIQQQIDLRSLSYHRQQINCLVILQLTSLSIYQLYFVNIADKRCGISGLYSCDRQTEQIQHNIQANITYSECSNLRCSNSTKVQKFNPISSSSLFYLFESDKNVTYKLCRNRIQGYYPFAKKVPIDQKCRPNQKYCSWNRTIN</sequence>
<dbReference type="InParanoid" id="I7MJT5"/>
<evidence type="ECO:0000313" key="2">
    <source>
        <dbReference type="Proteomes" id="UP000009168"/>
    </source>
</evidence>
<accession>I7MJT5</accession>
<dbReference type="EMBL" id="GG662667">
    <property type="protein sequence ID" value="EAR97176.1"/>
    <property type="molecule type" value="Genomic_DNA"/>
</dbReference>
<evidence type="ECO:0000313" key="1">
    <source>
        <dbReference type="EMBL" id="EAR97176.1"/>
    </source>
</evidence>
<dbReference type="RefSeq" id="XP_001017421.1">
    <property type="nucleotide sequence ID" value="XM_001017421.1"/>
</dbReference>
<dbReference type="HOGENOM" id="CLU_1380575_0_0_1"/>
<dbReference type="AlphaFoldDB" id="I7MJT5"/>
<dbReference type="Proteomes" id="UP000009168">
    <property type="component" value="Unassembled WGS sequence"/>
</dbReference>
<name>I7MJT5_TETTS</name>
<keyword evidence="2" id="KW-1185">Reference proteome</keyword>
<proteinExistence type="predicted"/>
<organism evidence="1 2">
    <name type="scientific">Tetrahymena thermophila (strain SB210)</name>
    <dbReference type="NCBI Taxonomy" id="312017"/>
    <lineage>
        <taxon>Eukaryota</taxon>
        <taxon>Sar</taxon>
        <taxon>Alveolata</taxon>
        <taxon>Ciliophora</taxon>
        <taxon>Intramacronucleata</taxon>
        <taxon>Oligohymenophorea</taxon>
        <taxon>Hymenostomatida</taxon>
        <taxon>Tetrahymenina</taxon>
        <taxon>Tetrahymenidae</taxon>
        <taxon>Tetrahymena</taxon>
    </lineage>
</organism>
<reference evidence="2" key="1">
    <citation type="journal article" date="2006" name="PLoS Biol.">
        <title>Macronuclear genome sequence of the ciliate Tetrahymena thermophila, a model eukaryote.</title>
        <authorList>
            <person name="Eisen J.A."/>
            <person name="Coyne R.S."/>
            <person name="Wu M."/>
            <person name="Wu D."/>
            <person name="Thiagarajan M."/>
            <person name="Wortman J.R."/>
            <person name="Badger J.H."/>
            <person name="Ren Q."/>
            <person name="Amedeo P."/>
            <person name="Jones K.M."/>
            <person name="Tallon L.J."/>
            <person name="Delcher A.L."/>
            <person name="Salzberg S.L."/>
            <person name="Silva J.C."/>
            <person name="Haas B.J."/>
            <person name="Majoros W.H."/>
            <person name="Farzad M."/>
            <person name="Carlton J.M."/>
            <person name="Smith R.K. Jr."/>
            <person name="Garg J."/>
            <person name="Pearlman R.E."/>
            <person name="Karrer K.M."/>
            <person name="Sun L."/>
            <person name="Manning G."/>
            <person name="Elde N.C."/>
            <person name="Turkewitz A.P."/>
            <person name="Asai D.J."/>
            <person name="Wilkes D.E."/>
            <person name="Wang Y."/>
            <person name="Cai H."/>
            <person name="Collins K."/>
            <person name="Stewart B.A."/>
            <person name="Lee S.R."/>
            <person name="Wilamowska K."/>
            <person name="Weinberg Z."/>
            <person name="Ruzzo W.L."/>
            <person name="Wloga D."/>
            <person name="Gaertig J."/>
            <person name="Frankel J."/>
            <person name="Tsao C.-C."/>
            <person name="Gorovsky M.A."/>
            <person name="Keeling P.J."/>
            <person name="Waller R.F."/>
            <person name="Patron N.J."/>
            <person name="Cherry J.M."/>
            <person name="Stover N.A."/>
            <person name="Krieger C.J."/>
            <person name="del Toro C."/>
            <person name="Ryder H.F."/>
            <person name="Williamson S.C."/>
            <person name="Barbeau R.A."/>
            <person name="Hamilton E.P."/>
            <person name="Orias E."/>
        </authorList>
    </citation>
    <scope>NUCLEOTIDE SEQUENCE [LARGE SCALE GENOMIC DNA]</scope>
    <source>
        <strain evidence="2">SB210</strain>
    </source>
</reference>
<dbReference type="KEGG" id="tet:TTHERM_00480110"/>
<dbReference type="GeneID" id="7832906"/>
<gene>
    <name evidence="1" type="ORF">TTHERM_00480110</name>
</gene>
<protein>
    <submittedName>
        <fullName evidence="1">Uncharacterized protein</fullName>
    </submittedName>
</protein>